<dbReference type="Pfam" id="PF00160">
    <property type="entry name" value="Pro_isomerase"/>
    <property type="match status" value="1"/>
</dbReference>
<dbReference type="Proteomes" id="UP000386466">
    <property type="component" value="Unassembled WGS sequence"/>
</dbReference>
<dbReference type="AlphaFoldDB" id="A0A485P8F6"/>
<keyword evidence="4" id="KW-1185">Reference proteome</keyword>
<evidence type="ECO:0000256" key="1">
    <source>
        <dbReference type="RuleBase" id="RU363019"/>
    </source>
</evidence>
<dbReference type="Gene3D" id="2.40.100.10">
    <property type="entry name" value="Cyclophilin-like"/>
    <property type="match status" value="1"/>
</dbReference>
<dbReference type="GO" id="GO:0016018">
    <property type="term" value="F:cyclosporin A binding"/>
    <property type="evidence" value="ECO:0007669"/>
    <property type="project" value="TreeGrafter"/>
</dbReference>
<dbReference type="GO" id="GO:0003755">
    <property type="term" value="F:peptidyl-prolyl cis-trans isomerase activity"/>
    <property type="evidence" value="ECO:0007669"/>
    <property type="project" value="UniProtKB-UniRule"/>
</dbReference>
<dbReference type="PRINTS" id="PR00153">
    <property type="entry name" value="CSAPPISMRASE"/>
</dbReference>
<dbReference type="PANTHER" id="PTHR11071">
    <property type="entry name" value="PEPTIDYL-PROLYL CIS-TRANS ISOMERASE"/>
    <property type="match status" value="1"/>
</dbReference>
<comment type="similarity">
    <text evidence="1">Belongs to the cyclophilin-type PPIase family.</text>
</comment>
<dbReference type="SUPFAM" id="SSF50891">
    <property type="entry name" value="Cyclophilin-like"/>
    <property type="match status" value="1"/>
</dbReference>
<dbReference type="PROSITE" id="PS50072">
    <property type="entry name" value="CSA_PPIASE_2"/>
    <property type="match status" value="1"/>
</dbReference>
<reference evidence="3 4" key="1">
    <citation type="submission" date="2019-01" db="EMBL/GenBank/DDBJ databases">
        <authorList>
            <person name="Alioto T."/>
            <person name="Alioto T."/>
        </authorList>
    </citation>
    <scope>NUCLEOTIDE SEQUENCE [LARGE SCALE GENOMIC DNA]</scope>
</reference>
<sequence>MALVASPSPYREKFDDENFILKLTCPSILSMANAGPNMNGSQSFICTAKTEWLDDKHVAFSKVKEGMNFRSHGAWDPGMASKTS</sequence>
<dbReference type="GO" id="GO:0005737">
    <property type="term" value="C:cytoplasm"/>
    <property type="evidence" value="ECO:0007669"/>
    <property type="project" value="TreeGrafter"/>
</dbReference>
<dbReference type="GO" id="GO:0006457">
    <property type="term" value="P:protein folding"/>
    <property type="evidence" value="ECO:0007669"/>
    <property type="project" value="TreeGrafter"/>
</dbReference>
<gene>
    <name evidence="3" type="ORF">LYPA_23C013930</name>
</gene>
<dbReference type="EC" id="5.2.1.8" evidence="1"/>
<accession>A0A485P8F6</accession>
<dbReference type="InterPro" id="IPR002130">
    <property type="entry name" value="Cyclophilin-type_PPIase_dom"/>
</dbReference>
<dbReference type="PANTHER" id="PTHR11071:SF490">
    <property type="entry name" value="PEPTIDYL-PROLYL CIS-TRANS ISOMERASE A"/>
    <property type="match status" value="1"/>
</dbReference>
<dbReference type="EMBL" id="CAAGRJ010026223">
    <property type="protein sequence ID" value="VFV38582.1"/>
    <property type="molecule type" value="Genomic_DNA"/>
</dbReference>
<comment type="function">
    <text evidence="1">PPIases accelerate the folding of proteins. It catalyzes the cis-trans isomerization of proline imidic peptide bonds in oligopeptides.</text>
</comment>
<proteinExistence type="inferred from homology"/>
<evidence type="ECO:0000313" key="4">
    <source>
        <dbReference type="Proteomes" id="UP000386466"/>
    </source>
</evidence>
<protein>
    <recommendedName>
        <fullName evidence="1">Peptidyl-prolyl cis-trans isomerase</fullName>
        <shortName evidence="1">PPIase</shortName>
        <ecNumber evidence="1">5.2.1.8</ecNumber>
    </recommendedName>
</protein>
<name>A0A485P8F6_LYNPA</name>
<comment type="catalytic activity">
    <reaction evidence="1">
        <text>[protein]-peptidylproline (omega=180) = [protein]-peptidylproline (omega=0)</text>
        <dbReference type="Rhea" id="RHEA:16237"/>
        <dbReference type="Rhea" id="RHEA-COMP:10747"/>
        <dbReference type="Rhea" id="RHEA-COMP:10748"/>
        <dbReference type="ChEBI" id="CHEBI:83833"/>
        <dbReference type="ChEBI" id="CHEBI:83834"/>
        <dbReference type="EC" id="5.2.1.8"/>
    </reaction>
</comment>
<evidence type="ECO:0000313" key="3">
    <source>
        <dbReference type="EMBL" id="VFV38582.1"/>
    </source>
</evidence>
<keyword evidence="1 3" id="KW-0413">Isomerase</keyword>
<dbReference type="InterPro" id="IPR029000">
    <property type="entry name" value="Cyclophilin-like_dom_sf"/>
</dbReference>
<keyword evidence="1" id="KW-0697">Rotamase</keyword>
<evidence type="ECO:0000259" key="2">
    <source>
        <dbReference type="PROSITE" id="PS50072"/>
    </source>
</evidence>
<feature type="domain" description="PPIase cyclophilin-type" evidence="2">
    <location>
        <begin position="1"/>
        <end position="69"/>
    </location>
</feature>
<organism evidence="3 4">
    <name type="scientific">Lynx pardinus</name>
    <name type="common">Iberian lynx</name>
    <name type="synonym">Felis pardina</name>
    <dbReference type="NCBI Taxonomy" id="191816"/>
    <lineage>
        <taxon>Eukaryota</taxon>
        <taxon>Metazoa</taxon>
        <taxon>Chordata</taxon>
        <taxon>Craniata</taxon>
        <taxon>Vertebrata</taxon>
        <taxon>Euteleostomi</taxon>
        <taxon>Mammalia</taxon>
        <taxon>Eutheria</taxon>
        <taxon>Laurasiatheria</taxon>
        <taxon>Carnivora</taxon>
        <taxon>Feliformia</taxon>
        <taxon>Felidae</taxon>
        <taxon>Felinae</taxon>
        <taxon>Lynx</taxon>
    </lineage>
</organism>